<dbReference type="STRING" id="87626.PTD2_11424"/>
<proteinExistence type="predicted"/>
<dbReference type="EMBL" id="AAOH01000002">
    <property type="protein sequence ID" value="EAR29423.1"/>
    <property type="molecule type" value="Genomic_DNA"/>
</dbReference>
<keyword evidence="2" id="KW-1185">Reference proteome</keyword>
<evidence type="ECO:0000313" key="1">
    <source>
        <dbReference type="EMBL" id="EAR29423.1"/>
    </source>
</evidence>
<protein>
    <submittedName>
        <fullName evidence="1">Uncharacterized protein</fullName>
    </submittedName>
</protein>
<reference evidence="1 2" key="1">
    <citation type="submission" date="2006-02" db="EMBL/GenBank/DDBJ databases">
        <authorList>
            <person name="Moran M.A."/>
            <person name="Kjelleberg S."/>
            <person name="Egan S."/>
            <person name="Saunders N."/>
            <person name="Thomas T."/>
            <person name="Ferriera S."/>
            <person name="Johnson J."/>
            <person name="Kravitz S."/>
            <person name="Halpern A."/>
            <person name="Remington K."/>
            <person name="Beeson K."/>
            <person name="Tran B."/>
            <person name="Rogers Y.-H."/>
            <person name="Friedman R."/>
            <person name="Venter J.C."/>
        </authorList>
    </citation>
    <scope>NUCLEOTIDE SEQUENCE [LARGE SCALE GENOMIC DNA]</scope>
    <source>
        <strain evidence="1 2">D2</strain>
    </source>
</reference>
<comment type="caution">
    <text evidence="1">The sequence shown here is derived from an EMBL/GenBank/DDBJ whole genome shotgun (WGS) entry which is preliminary data.</text>
</comment>
<organism evidence="1 2">
    <name type="scientific">Pseudoalteromonas tunicata D2</name>
    <dbReference type="NCBI Taxonomy" id="87626"/>
    <lineage>
        <taxon>Bacteria</taxon>
        <taxon>Pseudomonadati</taxon>
        <taxon>Pseudomonadota</taxon>
        <taxon>Gammaproteobacteria</taxon>
        <taxon>Alteromonadales</taxon>
        <taxon>Pseudoalteromonadaceae</taxon>
        <taxon>Pseudoalteromonas</taxon>
    </lineage>
</organism>
<sequence>MLIGVGSGQDGSGVIKAKAISNNLVPIDENGDGKIDLSGDFVGLKTHRTYIYREADF</sequence>
<dbReference type="Proteomes" id="UP000006201">
    <property type="component" value="Unassembled WGS sequence"/>
</dbReference>
<name>A4C619_9GAMM</name>
<dbReference type="AlphaFoldDB" id="A4C619"/>
<dbReference type="HOGENOM" id="CLU_2993395_0_0_6"/>
<dbReference type="RefSeq" id="WP_009837297.1">
    <property type="nucleotide sequence ID" value="NZ_AAOH01000002.1"/>
</dbReference>
<gene>
    <name evidence="1" type="ORF">PTD2_11424</name>
</gene>
<accession>A4C619</accession>
<evidence type="ECO:0000313" key="2">
    <source>
        <dbReference type="Proteomes" id="UP000006201"/>
    </source>
</evidence>